<reference evidence="1 2" key="1">
    <citation type="submission" date="2023-11" db="EMBL/GenBank/DDBJ databases">
        <title>Halocaridina rubra genome assembly.</title>
        <authorList>
            <person name="Smith C."/>
        </authorList>
    </citation>
    <scope>NUCLEOTIDE SEQUENCE [LARGE SCALE GENOMIC DNA]</scope>
    <source>
        <strain evidence="1">EP-1</strain>
        <tissue evidence="1">Whole</tissue>
    </source>
</reference>
<dbReference type="EMBL" id="JAXCGZ010005766">
    <property type="protein sequence ID" value="KAK7080867.1"/>
    <property type="molecule type" value="Genomic_DNA"/>
</dbReference>
<keyword evidence="2" id="KW-1185">Reference proteome</keyword>
<dbReference type="AlphaFoldDB" id="A0AAN8XCH8"/>
<gene>
    <name evidence="1" type="ORF">SK128_002238</name>
</gene>
<organism evidence="1 2">
    <name type="scientific">Halocaridina rubra</name>
    <name type="common">Hawaiian red shrimp</name>
    <dbReference type="NCBI Taxonomy" id="373956"/>
    <lineage>
        <taxon>Eukaryota</taxon>
        <taxon>Metazoa</taxon>
        <taxon>Ecdysozoa</taxon>
        <taxon>Arthropoda</taxon>
        <taxon>Crustacea</taxon>
        <taxon>Multicrustacea</taxon>
        <taxon>Malacostraca</taxon>
        <taxon>Eumalacostraca</taxon>
        <taxon>Eucarida</taxon>
        <taxon>Decapoda</taxon>
        <taxon>Pleocyemata</taxon>
        <taxon>Caridea</taxon>
        <taxon>Atyoidea</taxon>
        <taxon>Atyidae</taxon>
        <taxon>Halocaridina</taxon>
    </lineage>
</organism>
<evidence type="ECO:0000313" key="1">
    <source>
        <dbReference type="EMBL" id="KAK7080867.1"/>
    </source>
</evidence>
<proteinExistence type="predicted"/>
<protein>
    <submittedName>
        <fullName evidence="1">Uncharacterized protein</fullName>
    </submittedName>
</protein>
<accession>A0AAN8XCH8</accession>
<dbReference type="Proteomes" id="UP001381693">
    <property type="component" value="Unassembled WGS sequence"/>
</dbReference>
<comment type="caution">
    <text evidence="1">The sequence shown here is derived from an EMBL/GenBank/DDBJ whole genome shotgun (WGS) entry which is preliminary data.</text>
</comment>
<sequence length="102" mass="12203">MFVLYFMIHKLETNTRNKWCDSERFSLEFFLSVILLRVVYPHKLEKITSLHQLPCFEMWCTCLSSHRRVVKGLIHSVFPPGRYENENNLLLSVRPFWGDQQG</sequence>
<evidence type="ECO:0000313" key="2">
    <source>
        <dbReference type="Proteomes" id="UP001381693"/>
    </source>
</evidence>
<name>A0AAN8XCH8_HALRR</name>